<gene>
    <name evidence="2" type="ORF">A2438_01480</name>
</gene>
<accession>A0A1F4U9G7</accession>
<reference evidence="2 3" key="1">
    <citation type="journal article" date="2016" name="Nat. Commun.">
        <title>Thousands of microbial genomes shed light on interconnected biogeochemical processes in an aquifer system.</title>
        <authorList>
            <person name="Anantharaman K."/>
            <person name="Brown C.T."/>
            <person name="Hug L.A."/>
            <person name="Sharon I."/>
            <person name="Castelle C.J."/>
            <person name="Probst A.J."/>
            <person name="Thomas B.C."/>
            <person name="Singh A."/>
            <person name="Wilkins M.J."/>
            <person name="Karaoz U."/>
            <person name="Brodie E.L."/>
            <person name="Williams K.H."/>
            <person name="Hubbard S.S."/>
            <person name="Banfield J.F."/>
        </authorList>
    </citation>
    <scope>NUCLEOTIDE SEQUENCE [LARGE SCALE GENOMIC DNA]</scope>
</reference>
<dbReference type="Proteomes" id="UP000179242">
    <property type="component" value="Unassembled WGS sequence"/>
</dbReference>
<keyword evidence="1" id="KW-0812">Transmembrane</keyword>
<evidence type="ECO:0000313" key="3">
    <source>
        <dbReference type="Proteomes" id="UP000179242"/>
    </source>
</evidence>
<organism evidence="2 3">
    <name type="scientific">candidate division WOR-1 bacterium RIFOXYC2_FULL_46_14</name>
    <dbReference type="NCBI Taxonomy" id="1802587"/>
    <lineage>
        <taxon>Bacteria</taxon>
        <taxon>Bacillati</taxon>
        <taxon>Saganbacteria</taxon>
    </lineage>
</organism>
<name>A0A1F4U9G7_UNCSA</name>
<protein>
    <submittedName>
        <fullName evidence="2">Uncharacterized protein</fullName>
    </submittedName>
</protein>
<dbReference type="AlphaFoldDB" id="A0A1F4U9G7"/>
<evidence type="ECO:0000313" key="2">
    <source>
        <dbReference type="EMBL" id="OGC40943.1"/>
    </source>
</evidence>
<dbReference type="EMBL" id="MEUJ01000002">
    <property type="protein sequence ID" value="OGC40943.1"/>
    <property type="molecule type" value="Genomic_DNA"/>
</dbReference>
<feature type="transmembrane region" description="Helical" evidence="1">
    <location>
        <begin position="20"/>
        <end position="41"/>
    </location>
</feature>
<comment type="caution">
    <text evidence="2">The sequence shown here is derived from an EMBL/GenBank/DDBJ whole genome shotgun (WGS) entry which is preliminary data.</text>
</comment>
<feature type="transmembrane region" description="Helical" evidence="1">
    <location>
        <begin position="96"/>
        <end position="115"/>
    </location>
</feature>
<keyword evidence="1" id="KW-1133">Transmembrane helix</keyword>
<sequence length="131" mass="15297">MNDWYLPLYLYRYSKMNIFPVNLFLFVFIITIAIGFGKLISKNILSFTENNNLLNPVGSRRIPIIISLIWVGLWILLIALMANYGTKFSSRDFVETLYIIFGGIAIFWLIILPSWRLIKYITQGIVNELKK</sequence>
<keyword evidence="1" id="KW-0472">Membrane</keyword>
<feature type="transmembrane region" description="Helical" evidence="1">
    <location>
        <begin position="62"/>
        <end position="84"/>
    </location>
</feature>
<proteinExistence type="predicted"/>
<evidence type="ECO:0000256" key="1">
    <source>
        <dbReference type="SAM" id="Phobius"/>
    </source>
</evidence>